<feature type="chain" id="PRO_5012279881" evidence="1">
    <location>
        <begin position="28"/>
        <end position="528"/>
    </location>
</feature>
<dbReference type="PANTHER" id="PTHR43143:SF1">
    <property type="entry name" value="SERINE_THREONINE-PROTEIN PHOSPHATASE CPPED1"/>
    <property type="match status" value="1"/>
</dbReference>
<name>A0A1V5MJG6_UNCT6</name>
<proteinExistence type="predicted"/>
<dbReference type="AlphaFoldDB" id="A0A1V5MJG6"/>
<feature type="signal peptide" evidence="1">
    <location>
        <begin position="1"/>
        <end position="27"/>
    </location>
</feature>
<gene>
    <name evidence="3" type="ORF">BWY73_00370</name>
</gene>
<evidence type="ECO:0000313" key="3">
    <source>
        <dbReference type="EMBL" id="OPZ93336.1"/>
    </source>
</evidence>
<dbReference type="Gene3D" id="3.60.21.10">
    <property type="match status" value="1"/>
</dbReference>
<dbReference type="EMBL" id="MWAK01000029">
    <property type="protein sequence ID" value="OPZ93336.1"/>
    <property type="molecule type" value="Genomic_DNA"/>
</dbReference>
<sequence>MPKKKRFWQLAGLLILLLAAAVGPAFAQAGNVLWQEDFEGYADNSALNGQNGWTMLKTADTPAGVVKAAAGTGNSKGLALSNSKGFRSDYIGLTRNFAEPLTGTLWIQCRFRMPAAENWTAGFNLKTNLAQVSAGLVQEKDKPARLRFVFPYYEGNRIWREIPFEAGRWYTVTLKLDTAGRTYSGWVDGIELGGYIEMAGSELKSVYLGAGGQEGAPAVVDDLVVTRNRPAGINEKPAYPAREAGHLFRFAAIGDPQPGKWRINNYQHDLYKLGRVAAQVNESGADFSIVTGDLVHDAVSDTPFLDALEKLKVLKRPWYPVRGEQELVDLYRKHIRPELNYSFEHQGFRFVMLDAVGGETPLAAGQLDWVEKEFQAAAAKKQEIILCSHVSPWDENRLATAPADRLAPESKARLVELLKRYRVLMTLAGHYHRGLWHFQADGVNYLVLPVTSMARVSPAAWTVFDVYPDRVVVTVKPLFFAAEDAETKEFYDFPYQTWRSYQALRAGAEPKSHYPYQVGGPLVIKRTR</sequence>
<dbReference type="GO" id="GO:0016787">
    <property type="term" value="F:hydrolase activity"/>
    <property type="evidence" value="ECO:0007669"/>
    <property type="project" value="InterPro"/>
</dbReference>
<dbReference type="Pfam" id="PF00149">
    <property type="entry name" value="Metallophos"/>
    <property type="match status" value="1"/>
</dbReference>
<dbReference type="InterPro" id="IPR029052">
    <property type="entry name" value="Metallo-depent_PP-like"/>
</dbReference>
<evidence type="ECO:0000259" key="2">
    <source>
        <dbReference type="Pfam" id="PF00149"/>
    </source>
</evidence>
<dbReference type="InterPro" id="IPR004843">
    <property type="entry name" value="Calcineurin-like_PHP"/>
</dbReference>
<reference evidence="3" key="1">
    <citation type="submission" date="2017-02" db="EMBL/GenBank/DDBJ databases">
        <title>Delving into the versatile metabolic prowess of the omnipresent phylum Bacteroidetes.</title>
        <authorList>
            <person name="Nobu M.K."/>
            <person name="Mei R."/>
            <person name="Narihiro T."/>
            <person name="Kuroda K."/>
            <person name="Liu W.-T."/>
        </authorList>
    </citation>
    <scope>NUCLEOTIDE SEQUENCE</scope>
    <source>
        <strain evidence="3">ADurb.Bin417</strain>
    </source>
</reference>
<feature type="domain" description="Calcineurin-like phosphoesterase" evidence="2">
    <location>
        <begin position="248"/>
        <end position="433"/>
    </location>
</feature>
<dbReference type="InterPro" id="IPR051918">
    <property type="entry name" value="STPP_CPPED1"/>
</dbReference>
<organism evidence="3">
    <name type="scientific">candidate division TA06 bacterium ADurb.Bin417</name>
    <dbReference type="NCBI Taxonomy" id="1852828"/>
    <lineage>
        <taxon>Bacteria</taxon>
        <taxon>Bacteria division TA06</taxon>
    </lineage>
</organism>
<protein>
    <submittedName>
        <fullName evidence="3">Calcineurin-like phosphoesterase</fullName>
    </submittedName>
</protein>
<evidence type="ECO:0000256" key="1">
    <source>
        <dbReference type="SAM" id="SignalP"/>
    </source>
</evidence>
<dbReference type="PANTHER" id="PTHR43143">
    <property type="entry name" value="METALLOPHOSPHOESTERASE, CALCINEURIN SUPERFAMILY"/>
    <property type="match status" value="1"/>
</dbReference>
<comment type="caution">
    <text evidence="3">The sequence shown here is derived from an EMBL/GenBank/DDBJ whole genome shotgun (WGS) entry which is preliminary data.</text>
</comment>
<dbReference type="SUPFAM" id="SSF56300">
    <property type="entry name" value="Metallo-dependent phosphatases"/>
    <property type="match status" value="1"/>
</dbReference>
<accession>A0A1V5MJG6</accession>
<dbReference type="Proteomes" id="UP000485484">
    <property type="component" value="Unassembled WGS sequence"/>
</dbReference>
<keyword evidence="1" id="KW-0732">Signal</keyword>